<comment type="caution">
    <text evidence="2">The sequence shown here is derived from an EMBL/GenBank/DDBJ whole genome shotgun (WGS) entry which is preliminary data.</text>
</comment>
<dbReference type="EMBL" id="JAEFCI010003847">
    <property type="protein sequence ID" value="KAG5461309.1"/>
    <property type="molecule type" value="Genomic_DNA"/>
</dbReference>
<keyword evidence="3" id="KW-1185">Reference proteome</keyword>
<feature type="region of interest" description="Disordered" evidence="1">
    <location>
        <begin position="358"/>
        <end position="383"/>
    </location>
</feature>
<dbReference type="AlphaFoldDB" id="A0A8H7ZXK9"/>
<sequence length="416" mass="44949">SLSLSLSLSLIATRAPFFVRLNSTTAPCPSFCVIARMRRPAAAAPAVPSASSGAAVLPLKLYVHVVPSAAIYCDRVRNLERGGGRADFAVDQRIGATAAAEDTDAEKENKGAAASRPPAALAPALDYDPSQHAKLLMVYSGEAATVRDLRVDVLEKYKRIFDKVRKVAYIDHVFDRDLFAIADEYRLRDCFRNGDHVVVIGTRTRIVRMRKSLVTADKATPGRRGIVKKEPSDSKVLVDLNTNREAEDEELEYEANYSVRGVMVEGTVDEGGVDAVEEGVFPDDGRADEAAEVRVCRGLDCTLLVGKTRPFARASLQGDKNVSSTISAGADPAKRKVGYYSHQTRKVTSTTTPVAKVPRRKKPKVMTNGDAEEREFWQHGGPSSLPVAERLASSAGTLIAAKPKKKAKAATGILLT</sequence>
<proteinExistence type="predicted"/>
<evidence type="ECO:0000256" key="1">
    <source>
        <dbReference type="SAM" id="MobiDB-lite"/>
    </source>
</evidence>
<evidence type="ECO:0000313" key="2">
    <source>
        <dbReference type="EMBL" id="KAG5461309.1"/>
    </source>
</evidence>
<reference evidence="2 3" key="1">
    <citation type="journal article" name="Sci. Rep.">
        <title>Genome-scale phylogenetic analyses confirm Olpidium as the closest living zoosporic fungus to the non-flagellated, terrestrial fungi.</title>
        <authorList>
            <person name="Chang Y."/>
            <person name="Rochon D."/>
            <person name="Sekimoto S."/>
            <person name="Wang Y."/>
            <person name="Chovatia M."/>
            <person name="Sandor L."/>
            <person name="Salamov A."/>
            <person name="Grigoriev I.V."/>
            <person name="Stajich J.E."/>
            <person name="Spatafora J.W."/>
        </authorList>
    </citation>
    <scope>NUCLEOTIDE SEQUENCE [LARGE SCALE GENOMIC DNA]</scope>
    <source>
        <strain evidence="2">S191</strain>
    </source>
</reference>
<gene>
    <name evidence="2" type="ORF">BJ554DRAFT_6514</name>
</gene>
<dbReference type="Proteomes" id="UP000673691">
    <property type="component" value="Unassembled WGS sequence"/>
</dbReference>
<name>A0A8H7ZXK9_9FUNG</name>
<evidence type="ECO:0000313" key="3">
    <source>
        <dbReference type="Proteomes" id="UP000673691"/>
    </source>
</evidence>
<feature type="non-terminal residue" evidence="2">
    <location>
        <position position="1"/>
    </location>
</feature>
<organism evidence="2 3">
    <name type="scientific">Olpidium bornovanus</name>
    <dbReference type="NCBI Taxonomy" id="278681"/>
    <lineage>
        <taxon>Eukaryota</taxon>
        <taxon>Fungi</taxon>
        <taxon>Fungi incertae sedis</taxon>
        <taxon>Olpidiomycota</taxon>
        <taxon>Olpidiomycotina</taxon>
        <taxon>Olpidiomycetes</taxon>
        <taxon>Olpidiales</taxon>
        <taxon>Olpidiaceae</taxon>
        <taxon>Olpidium</taxon>
    </lineage>
</organism>
<protein>
    <submittedName>
        <fullName evidence="2">Uncharacterized protein</fullName>
    </submittedName>
</protein>
<accession>A0A8H7ZXK9</accession>